<reference evidence="1 2" key="1">
    <citation type="submission" date="2016-10" db="EMBL/GenBank/DDBJ databases">
        <authorList>
            <person name="de Groot N.N."/>
        </authorList>
    </citation>
    <scope>NUCLEOTIDE SEQUENCE [LARGE SCALE GENOMIC DNA]</scope>
    <source>
        <strain evidence="1 2">DSM 1801</strain>
    </source>
</reference>
<name>A0A1H9Y5R9_9FIRM</name>
<keyword evidence="1" id="KW-0808">Transferase</keyword>
<proteinExistence type="predicted"/>
<dbReference type="SUPFAM" id="SSF53756">
    <property type="entry name" value="UDP-Glycosyltransferase/glycogen phosphorylase"/>
    <property type="match status" value="1"/>
</dbReference>
<organism evidence="1 2">
    <name type="scientific">[Clostridium] polysaccharolyticum</name>
    <dbReference type="NCBI Taxonomy" id="29364"/>
    <lineage>
        <taxon>Bacteria</taxon>
        <taxon>Bacillati</taxon>
        <taxon>Bacillota</taxon>
        <taxon>Clostridia</taxon>
        <taxon>Lachnospirales</taxon>
        <taxon>Lachnospiraceae</taxon>
    </lineage>
</organism>
<dbReference type="Proteomes" id="UP000199800">
    <property type="component" value="Unassembled WGS sequence"/>
</dbReference>
<dbReference type="OrthoDB" id="1493937at2"/>
<dbReference type="Gene3D" id="3.40.50.2000">
    <property type="entry name" value="Glycogen Phosphorylase B"/>
    <property type="match status" value="1"/>
</dbReference>
<keyword evidence="2" id="KW-1185">Reference proteome</keyword>
<evidence type="ECO:0000313" key="1">
    <source>
        <dbReference type="EMBL" id="SES64079.1"/>
    </source>
</evidence>
<dbReference type="STRING" id="29364.SAMN04487772_101155"/>
<dbReference type="AlphaFoldDB" id="A0A1H9Y5R9"/>
<accession>A0A1H9Y5R9</accession>
<dbReference type="GO" id="GO:0016740">
    <property type="term" value="F:transferase activity"/>
    <property type="evidence" value="ECO:0007669"/>
    <property type="project" value="UniProtKB-KW"/>
</dbReference>
<dbReference type="RefSeq" id="WP_092475033.1">
    <property type="nucleotide sequence ID" value="NZ_FOHN01000001.1"/>
</dbReference>
<evidence type="ECO:0000313" key="2">
    <source>
        <dbReference type="Proteomes" id="UP000199800"/>
    </source>
</evidence>
<protein>
    <submittedName>
        <fullName evidence="1">UDP-N-acetylglucosamine:LPS N-acetylglucosamine transferase</fullName>
    </submittedName>
</protein>
<sequence>MNIKLLTSAMGLGTYVPALHLREYFRQQGYTVTMDVFENYFSEEVLAKYLKNKREYHKSFKVAKLGHKLAQKKLGTALEEEMIDAISKKWEKEKVQKLVILSGNWIPVVEQYRMQIHDDSSLCAVIVHMDIGTAPSWSNFSNPDLFYKEILPIDETGVQYIFEVPVPKEDTSVPKEKPVFNIHGGGWGMGDYRERKQEIQAAMDCHMFVLAHEQEEMIQEKDVQYILMDTRWKPWIADESGEYEFPVMLDGETGKKLENQSMHDLYQIYKQCDAVISKPGGGTMLDGIACEVPIVFLEPVAEHERKNQEAYEKLGLGISFSKWKESGYSLEILSELREKIRKNKKGKLGLGAYIETLWMEK</sequence>
<dbReference type="EMBL" id="FOHN01000001">
    <property type="protein sequence ID" value="SES64079.1"/>
    <property type="molecule type" value="Genomic_DNA"/>
</dbReference>
<gene>
    <name evidence="1" type="ORF">SAMN04487772_101155</name>
</gene>